<feature type="compositionally biased region" description="Basic and acidic residues" evidence="1">
    <location>
        <begin position="57"/>
        <end position="66"/>
    </location>
</feature>
<reference evidence="2" key="1">
    <citation type="submission" date="2021-01" db="EMBL/GenBank/DDBJ databases">
        <authorList>
            <person name="Corre E."/>
            <person name="Pelletier E."/>
            <person name="Niang G."/>
            <person name="Scheremetjew M."/>
            <person name="Finn R."/>
            <person name="Kale V."/>
            <person name="Holt S."/>
            <person name="Cochrane G."/>
            <person name="Meng A."/>
            <person name="Brown T."/>
            <person name="Cohen L."/>
        </authorList>
    </citation>
    <scope>NUCLEOTIDE SEQUENCE</scope>
</reference>
<proteinExistence type="predicted"/>
<feature type="compositionally biased region" description="Basic and acidic residues" evidence="1">
    <location>
        <begin position="75"/>
        <end position="86"/>
    </location>
</feature>
<protein>
    <submittedName>
        <fullName evidence="2">Uncharacterized protein</fullName>
    </submittedName>
</protein>
<feature type="compositionally biased region" description="Low complexity" evidence="1">
    <location>
        <begin position="471"/>
        <end position="481"/>
    </location>
</feature>
<accession>A0A7S0ZWU4</accession>
<dbReference type="AlphaFoldDB" id="A0A7S0ZWU4"/>
<feature type="region of interest" description="Disordered" evidence="1">
    <location>
        <begin position="1"/>
        <end position="150"/>
    </location>
</feature>
<organism evidence="2">
    <name type="scientific">Noctiluca scintillans</name>
    <name type="common">Sea sparkle</name>
    <name type="synonym">Red tide dinoflagellate</name>
    <dbReference type="NCBI Taxonomy" id="2966"/>
    <lineage>
        <taxon>Eukaryota</taxon>
        <taxon>Sar</taxon>
        <taxon>Alveolata</taxon>
        <taxon>Dinophyceae</taxon>
        <taxon>Noctilucales</taxon>
        <taxon>Noctilucaceae</taxon>
        <taxon>Noctiluca</taxon>
    </lineage>
</organism>
<feature type="compositionally biased region" description="Pro residues" evidence="1">
    <location>
        <begin position="414"/>
        <end position="428"/>
    </location>
</feature>
<name>A0A7S0ZWU4_NOCSC</name>
<evidence type="ECO:0000313" key="2">
    <source>
        <dbReference type="EMBL" id="CAD8835087.1"/>
    </source>
</evidence>
<feature type="compositionally biased region" description="Basic and acidic residues" evidence="1">
    <location>
        <begin position="13"/>
        <end position="51"/>
    </location>
</feature>
<feature type="compositionally biased region" description="Pro residues" evidence="1">
    <location>
        <begin position="457"/>
        <end position="470"/>
    </location>
</feature>
<evidence type="ECO:0000256" key="1">
    <source>
        <dbReference type="SAM" id="MobiDB-lite"/>
    </source>
</evidence>
<feature type="region of interest" description="Disordered" evidence="1">
    <location>
        <begin position="409"/>
        <end position="481"/>
    </location>
</feature>
<gene>
    <name evidence="2" type="ORF">NSCI0253_LOCUS9435</name>
</gene>
<sequence length="569" mass="61063">MARGGMKWIPVSRTEEALETERPVKPKEYRIHEPKGKGKGNRATDESDGRSGKNHKEKREAYRGDNNKSWPSERAVPREGVIEKGSGKKSKGGGKGKEKEIENLLFPMNAARTVQELEADLRIQAERSSREPKQRGPESSSKRPLDGKGVSCEVRKHSGMGCAVVSMESSTSREALMNYIERNSPDRSDGVAPKTDIAGVQCQLRRHKDKNTHKEVLTDVFVAWGHRAEKETPLAVDDIVKAIDRLYSEAMEFQRGLSGAPPAATAMAPGIPGYGQAGVPQVSPLQQLLGITPPVAPAQLMHAQSPGLQLPQVSQMPAQMPPNSQPPAHMPPAHMPQMPPAPLQSQIFSGGYSDYAARAAMYNWLTHQAAQAQVVQAAQAQAQAAQAQAWAQHQAAQVQAATAAHFQQGGYPQVQPPYQPPYQQPPFQQPLYQQPPFQQQQQQQFQPRAPSSAAQPQQPPRSGPPPPPFAQPQLAAPSATAAPVVAQAPIAPPAPVGVAGNDVSPEVTRAPASSPVLDNAVVGALETPSASVPETKATLADVPVRASSRLQIIDPVSGEVVQPAALVRR</sequence>
<feature type="compositionally biased region" description="Basic and acidic residues" evidence="1">
    <location>
        <begin position="119"/>
        <end position="146"/>
    </location>
</feature>
<dbReference type="EMBL" id="HBFQ01013582">
    <property type="protein sequence ID" value="CAD8835087.1"/>
    <property type="molecule type" value="Transcribed_RNA"/>
</dbReference>
<feature type="compositionally biased region" description="Low complexity" evidence="1">
    <location>
        <begin position="429"/>
        <end position="456"/>
    </location>
</feature>